<evidence type="ECO:0000313" key="2">
    <source>
        <dbReference type="Proteomes" id="UP000199689"/>
    </source>
</evidence>
<gene>
    <name evidence="1" type="ORF">SAMN02910343_01336</name>
</gene>
<evidence type="ECO:0008006" key="3">
    <source>
        <dbReference type="Google" id="ProtNLM"/>
    </source>
</evidence>
<sequence length="114" mass="12357">MVKEEVLNKVKEVMDASSCYEGLKTICGDYLKAVGTEKEKAAADVLKKELKADVNSIDEVIPFFESEEGEKVLGKDTAAHLAAAAKEAKEKGVKYCICPACTAGGWLLDHESEF</sequence>
<evidence type="ECO:0000313" key="1">
    <source>
        <dbReference type="EMBL" id="SDA56616.1"/>
    </source>
</evidence>
<dbReference type="GeneID" id="87756341"/>
<dbReference type="AlphaFoldDB" id="A0A1G5WFX6"/>
<dbReference type="EMBL" id="FMXA01000019">
    <property type="protein sequence ID" value="SDA56616.1"/>
    <property type="molecule type" value="Genomic_DNA"/>
</dbReference>
<dbReference type="OrthoDB" id="1654682at2"/>
<organism evidence="1 2">
    <name type="scientific">Allisonella histaminiformans</name>
    <dbReference type="NCBI Taxonomy" id="209880"/>
    <lineage>
        <taxon>Bacteria</taxon>
        <taxon>Bacillati</taxon>
        <taxon>Bacillota</taxon>
        <taxon>Negativicutes</taxon>
        <taxon>Veillonellales</taxon>
        <taxon>Veillonellaceae</taxon>
        <taxon>Allisonella</taxon>
    </lineage>
</organism>
<accession>A0A1G5WFX6</accession>
<reference evidence="1 2" key="1">
    <citation type="submission" date="2016-10" db="EMBL/GenBank/DDBJ databases">
        <authorList>
            <person name="de Groot N.N."/>
        </authorList>
    </citation>
    <scope>NUCLEOTIDE SEQUENCE [LARGE SCALE GENOMIC DNA]</scope>
    <source>
        <strain evidence="1 2">DSM 15230</strain>
    </source>
</reference>
<dbReference type="RefSeq" id="WP_091365114.1">
    <property type="nucleotide sequence ID" value="NZ_FMXA01000019.1"/>
</dbReference>
<protein>
    <recommendedName>
        <fullName evidence="3">Heat-shock protein Hsp90</fullName>
    </recommendedName>
</protein>
<proteinExistence type="predicted"/>
<name>A0A1G5WFX6_9FIRM</name>
<keyword evidence="2" id="KW-1185">Reference proteome</keyword>
<dbReference type="Proteomes" id="UP000199689">
    <property type="component" value="Unassembled WGS sequence"/>
</dbReference>
<dbReference type="STRING" id="209880.SAMN02910343_01336"/>